<sequence>MEGEWTEAERRRWKRLLRIDDHPRWKHEVDVYMATKKNVNIKYFAFVRLKKVDEEYGLEKALQGIKCDGRFLEVNLSMYERKPIGGPANQENVVCRIQSRFPQVSISHIRDNKSYAGVTAGILHNFDHLEKVPYSFKNCDGSGCEIKYMGGLRIGVKFKDLVSRNAFMMGWMEWFKNIDSGDIATINFERFTWIKIMGLPPELWYEENFTSITKSYGQVVVPFAVDQAVVNLFFGKIGILTFTISRISCKYLVEASVKINKIGILEVDIDWALFKARRYSQDEISSSEETCM</sequence>
<evidence type="ECO:0008006" key="3">
    <source>
        <dbReference type="Google" id="ProtNLM"/>
    </source>
</evidence>
<evidence type="ECO:0000313" key="2">
    <source>
        <dbReference type="Proteomes" id="UP001177003"/>
    </source>
</evidence>
<name>A0AA35VN39_LACSI</name>
<dbReference type="Proteomes" id="UP001177003">
    <property type="component" value="Chromosome 2"/>
</dbReference>
<dbReference type="AlphaFoldDB" id="A0AA35VN39"/>
<accession>A0AA35VN39</accession>
<reference evidence="1" key="1">
    <citation type="submission" date="2023-04" db="EMBL/GenBank/DDBJ databases">
        <authorList>
            <person name="Vijverberg K."/>
            <person name="Xiong W."/>
            <person name="Schranz E."/>
        </authorList>
    </citation>
    <scope>NUCLEOTIDE SEQUENCE</scope>
</reference>
<gene>
    <name evidence="1" type="ORF">LSALG_LOCUS12221</name>
</gene>
<protein>
    <recommendedName>
        <fullName evidence="3">DUF4283 domain-containing protein</fullName>
    </recommendedName>
</protein>
<proteinExistence type="predicted"/>
<evidence type="ECO:0000313" key="1">
    <source>
        <dbReference type="EMBL" id="CAI9271973.1"/>
    </source>
</evidence>
<organism evidence="1 2">
    <name type="scientific">Lactuca saligna</name>
    <name type="common">Willowleaf lettuce</name>
    <dbReference type="NCBI Taxonomy" id="75948"/>
    <lineage>
        <taxon>Eukaryota</taxon>
        <taxon>Viridiplantae</taxon>
        <taxon>Streptophyta</taxon>
        <taxon>Embryophyta</taxon>
        <taxon>Tracheophyta</taxon>
        <taxon>Spermatophyta</taxon>
        <taxon>Magnoliopsida</taxon>
        <taxon>eudicotyledons</taxon>
        <taxon>Gunneridae</taxon>
        <taxon>Pentapetalae</taxon>
        <taxon>asterids</taxon>
        <taxon>campanulids</taxon>
        <taxon>Asterales</taxon>
        <taxon>Asteraceae</taxon>
        <taxon>Cichorioideae</taxon>
        <taxon>Cichorieae</taxon>
        <taxon>Lactucinae</taxon>
        <taxon>Lactuca</taxon>
    </lineage>
</organism>
<dbReference type="EMBL" id="OX465078">
    <property type="protein sequence ID" value="CAI9271973.1"/>
    <property type="molecule type" value="Genomic_DNA"/>
</dbReference>
<keyword evidence="2" id="KW-1185">Reference proteome</keyword>